<name>A0A1R1XC46_9FUNG</name>
<feature type="compositionally biased region" description="Basic and acidic residues" evidence="1">
    <location>
        <begin position="273"/>
        <end position="289"/>
    </location>
</feature>
<feature type="compositionally biased region" description="Polar residues" evidence="1">
    <location>
        <begin position="672"/>
        <end position="687"/>
    </location>
</feature>
<accession>A0A1R1XC46</accession>
<gene>
    <name evidence="2" type="ORF">AYI70_g9262</name>
</gene>
<evidence type="ECO:0000256" key="1">
    <source>
        <dbReference type="SAM" id="MobiDB-lite"/>
    </source>
</evidence>
<feature type="region of interest" description="Disordered" evidence="1">
    <location>
        <begin position="667"/>
        <end position="707"/>
    </location>
</feature>
<dbReference type="Proteomes" id="UP000187283">
    <property type="component" value="Unassembled WGS sequence"/>
</dbReference>
<keyword evidence="3" id="KW-1185">Reference proteome</keyword>
<organism evidence="2 3">
    <name type="scientific">Smittium culicis</name>
    <dbReference type="NCBI Taxonomy" id="133412"/>
    <lineage>
        <taxon>Eukaryota</taxon>
        <taxon>Fungi</taxon>
        <taxon>Fungi incertae sedis</taxon>
        <taxon>Zoopagomycota</taxon>
        <taxon>Kickxellomycotina</taxon>
        <taxon>Harpellomycetes</taxon>
        <taxon>Harpellales</taxon>
        <taxon>Legeriomycetaceae</taxon>
        <taxon>Smittium</taxon>
    </lineage>
</organism>
<dbReference type="EMBL" id="LSSN01004092">
    <property type="protein sequence ID" value="OMJ12201.1"/>
    <property type="molecule type" value="Genomic_DNA"/>
</dbReference>
<feature type="region of interest" description="Disordered" evidence="1">
    <location>
        <begin position="1"/>
        <end position="28"/>
    </location>
</feature>
<proteinExistence type="predicted"/>
<protein>
    <submittedName>
        <fullName evidence="2">Uncharacterized protein</fullName>
    </submittedName>
</protein>
<evidence type="ECO:0000313" key="3">
    <source>
        <dbReference type="Proteomes" id="UP000187283"/>
    </source>
</evidence>
<dbReference type="AlphaFoldDB" id="A0A1R1XC46"/>
<evidence type="ECO:0000313" key="2">
    <source>
        <dbReference type="EMBL" id="OMJ12201.1"/>
    </source>
</evidence>
<feature type="compositionally biased region" description="Polar residues" evidence="1">
    <location>
        <begin position="1"/>
        <end position="12"/>
    </location>
</feature>
<comment type="caution">
    <text evidence="2">The sequence shown here is derived from an EMBL/GenBank/DDBJ whole genome shotgun (WGS) entry which is preliminary data.</text>
</comment>
<feature type="region of interest" description="Disordered" evidence="1">
    <location>
        <begin position="257"/>
        <end position="292"/>
    </location>
</feature>
<sequence>MESQAHNVTAPSYASAPVPTADSMDMSDNETNRDLYIVDRAPPRDLLAYPELLIPYQVSKTISLGLHSQMLQEENLLDCVQKMRAWSMNPRTTRPIEYYVQTILQREPNSLSAESAIEFAKAMRILLSDLSSHVTLLRMENAFRNAKIPGKAPQILSASSNPLLDPKELVEHVASNKKIQKAIVPTRSANKRDYSIRRCVFQKNFSDRNYNNNKQQKCQTQARYMVRTNSGRKEVPFLETRIMGLLLATLLVTRGGMESPGRGTAESLPKSVGETHKQSSGHICDREGVQDSTIDPTKNTFASKAIQNGESVGCIKACSSQRLDGKHRSCRRIPSPSSTQMGKTACDKDNCLLGRFVDLRIEQGRIAEEHTEGDKTPTEARIYNQGKGILIGSLTTPNTSGNENQYTIDDVRNTKRQGQGPEEGCKPPHNQGYYNSKKISIIHRKGSGHIHYTNPWSFDDQKDDRAKERSSEKKLNLELVIWKSRSFLPEVPEVEFFTDASDSGWGKGTANKYKGVDSNPKRLIAPRNNLKECDCLFRQQKSIIYVKKQGGTQPPALLKVSEQLHSFKDEYKYGMVNTRQDNQQDRYEVRTARCGYVCSPGEPKTVEICQLETITRSSSNGRFQSPVEFLEESILLPTLGSHHENNPKGKPREINFDANKYLVDNGDLVPRSNKNVDSEINQNTSRRSAPGTYKRKFDNVEDQGFVA</sequence>
<reference evidence="2 3" key="1">
    <citation type="submission" date="2017-01" db="EMBL/GenBank/DDBJ databases">
        <authorList>
            <person name="Mah S.A."/>
            <person name="Swanson W.J."/>
            <person name="Moy G.W."/>
            <person name="Vacquier V.D."/>
        </authorList>
    </citation>
    <scope>NUCLEOTIDE SEQUENCE [LARGE SCALE GENOMIC DNA]</scope>
    <source>
        <strain evidence="2 3">GSMNP</strain>
    </source>
</reference>